<feature type="region of interest" description="Disordered" evidence="1">
    <location>
        <begin position="126"/>
        <end position="146"/>
    </location>
</feature>
<protein>
    <submittedName>
        <fullName evidence="2">Uncharacterized protein</fullName>
    </submittedName>
</protein>
<feature type="region of interest" description="Disordered" evidence="1">
    <location>
        <begin position="50"/>
        <end position="79"/>
    </location>
</feature>
<name>A0ABR3F1U4_9AGAR</name>
<proteinExistence type="predicted"/>
<dbReference type="EMBL" id="JBAHYK010001177">
    <property type="protein sequence ID" value="KAL0569173.1"/>
    <property type="molecule type" value="Genomic_DNA"/>
</dbReference>
<reference evidence="2 3" key="1">
    <citation type="submission" date="2024-02" db="EMBL/GenBank/DDBJ databases">
        <title>A draft genome for the cacao thread blight pathogen Marasmius crinis-equi.</title>
        <authorList>
            <person name="Cohen S.P."/>
            <person name="Baruah I.K."/>
            <person name="Amoako-Attah I."/>
            <person name="Bukari Y."/>
            <person name="Meinhardt L.W."/>
            <person name="Bailey B.A."/>
        </authorList>
    </citation>
    <scope>NUCLEOTIDE SEQUENCE [LARGE SCALE GENOMIC DNA]</scope>
    <source>
        <strain evidence="2 3">GH-76</strain>
    </source>
</reference>
<keyword evidence="3" id="KW-1185">Reference proteome</keyword>
<evidence type="ECO:0000313" key="3">
    <source>
        <dbReference type="Proteomes" id="UP001465976"/>
    </source>
</evidence>
<accession>A0ABR3F1U4</accession>
<dbReference type="Proteomes" id="UP001465976">
    <property type="component" value="Unassembled WGS sequence"/>
</dbReference>
<gene>
    <name evidence="2" type="ORF">V5O48_012801</name>
</gene>
<comment type="caution">
    <text evidence="2">The sequence shown here is derived from an EMBL/GenBank/DDBJ whole genome shotgun (WGS) entry which is preliminary data.</text>
</comment>
<evidence type="ECO:0000313" key="2">
    <source>
        <dbReference type="EMBL" id="KAL0569173.1"/>
    </source>
</evidence>
<organism evidence="2 3">
    <name type="scientific">Marasmius crinis-equi</name>
    <dbReference type="NCBI Taxonomy" id="585013"/>
    <lineage>
        <taxon>Eukaryota</taxon>
        <taxon>Fungi</taxon>
        <taxon>Dikarya</taxon>
        <taxon>Basidiomycota</taxon>
        <taxon>Agaricomycotina</taxon>
        <taxon>Agaricomycetes</taxon>
        <taxon>Agaricomycetidae</taxon>
        <taxon>Agaricales</taxon>
        <taxon>Marasmiineae</taxon>
        <taxon>Marasmiaceae</taxon>
        <taxon>Marasmius</taxon>
    </lineage>
</organism>
<sequence length="146" mass="16271">MAGIHWLHGRTRYHRERLDVYIEQTEQAVEELESTLCAVVGYFDLTNGREEGTHNSESHPVLPVRVDAPDETPPVRVDTPEDFYMDKEFDELARSVMLTPDGGHVLLPEADSQDEGSNTSNILGQLLGGEGTVGEEDTVIETSFEQ</sequence>
<evidence type="ECO:0000256" key="1">
    <source>
        <dbReference type="SAM" id="MobiDB-lite"/>
    </source>
</evidence>